<dbReference type="Pfam" id="PF06182">
    <property type="entry name" value="ABC2_membrane_6"/>
    <property type="match status" value="1"/>
</dbReference>
<sequence>MKKYWKIITNEFQRHLAYRANIVSYSFGHLFEIISQIVIWTVIFQGTSMIKGYTYPEMMTYVIIGWFILFATSNYGFEERIAKDIHQGTLSNMIVKPMSYVRYIIAVSMGRVVIALITVAVIETVLIFLLRNKIIINLDPATLLLMLFMLLVAFFIKLLFSILIGLIAFWIIEISGTYFSLNIFSKFMSGAYFPMNLLPAVFVNISLFFPFIYTFFIPLQLYLKKITLIEGLRGLGVELLWLFLLYLLIKLVWHFGLKKYEAAGV</sequence>
<comment type="caution">
    <text evidence="2">The sequence shown here is derived from an EMBL/GenBank/DDBJ whole genome shotgun (WGS) entry which is preliminary data.</text>
</comment>
<feature type="transmembrane region" description="Helical" evidence="1">
    <location>
        <begin position="201"/>
        <end position="223"/>
    </location>
</feature>
<feature type="transmembrane region" description="Helical" evidence="1">
    <location>
        <begin position="103"/>
        <end position="128"/>
    </location>
</feature>
<evidence type="ECO:0008006" key="4">
    <source>
        <dbReference type="Google" id="ProtNLM"/>
    </source>
</evidence>
<gene>
    <name evidence="2" type="ORF">UT64_C0055G0007</name>
</gene>
<accession>A0A0G0SA46</accession>
<dbReference type="Proteomes" id="UP000034137">
    <property type="component" value="Unassembled WGS sequence"/>
</dbReference>
<evidence type="ECO:0000313" key="3">
    <source>
        <dbReference type="Proteomes" id="UP000034137"/>
    </source>
</evidence>
<reference evidence="2 3" key="1">
    <citation type="journal article" date="2015" name="Nature">
        <title>rRNA introns, odd ribosomes, and small enigmatic genomes across a large radiation of phyla.</title>
        <authorList>
            <person name="Brown C.T."/>
            <person name="Hug L.A."/>
            <person name="Thomas B.C."/>
            <person name="Sharon I."/>
            <person name="Castelle C.J."/>
            <person name="Singh A."/>
            <person name="Wilkins M.J."/>
            <person name="Williams K.H."/>
            <person name="Banfield J.F."/>
        </authorList>
    </citation>
    <scope>NUCLEOTIDE SEQUENCE [LARGE SCALE GENOMIC DNA]</scope>
</reference>
<feature type="transmembrane region" description="Helical" evidence="1">
    <location>
        <begin position="21"/>
        <end position="43"/>
    </location>
</feature>
<organism evidence="2 3">
    <name type="scientific">Candidatus Falkowbacteria bacterium GW2011_GWF2_39_8</name>
    <dbReference type="NCBI Taxonomy" id="1618642"/>
    <lineage>
        <taxon>Bacteria</taxon>
        <taxon>Candidatus Falkowiibacteriota</taxon>
    </lineage>
</organism>
<feature type="transmembrane region" description="Helical" evidence="1">
    <location>
        <begin position="162"/>
        <end position="181"/>
    </location>
</feature>
<dbReference type="AlphaFoldDB" id="A0A0G0SA46"/>
<feature type="transmembrane region" description="Helical" evidence="1">
    <location>
        <begin position="235"/>
        <end position="255"/>
    </location>
</feature>
<proteinExistence type="predicted"/>
<keyword evidence="1" id="KW-1133">Transmembrane helix</keyword>
<keyword evidence="1" id="KW-0472">Membrane</keyword>
<dbReference type="PANTHER" id="PTHR36832">
    <property type="entry name" value="SLR1174 PROTEIN-RELATED"/>
    <property type="match status" value="1"/>
</dbReference>
<dbReference type="PANTHER" id="PTHR36832:SF1">
    <property type="entry name" value="SLR1174 PROTEIN"/>
    <property type="match status" value="1"/>
</dbReference>
<evidence type="ECO:0000313" key="2">
    <source>
        <dbReference type="EMBL" id="KKR31605.1"/>
    </source>
</evidence>
<name>A0A0G0SA46_9BACT</name>
<dbReference type="InterPro" id="IPR010390">
    <property type="entry name" value="ABC-2_transporter-like"/>
</dbReference>
<feature type="transmembrane region" description="Helical" evidence="1">
    <location>
        <begin position="134"/>
        <end position="155"/>
    </location>
</feature>
<evidence type="ECO:0000256" key="1">
    <source>
        <dbReference type="SAM" id="Phobius"/>
    </source>
</evidence>
<keyword evidence="1" id="KW-0812">Transmembrane</keyword>
<feature type="transmembrane region" description="Helical" evidence="1">
    <location>
        <begin position="58"/>
        <end position="77"/>
    </location>
</feature>
<dbReference type="EMBL" id="LBXO01000055">
    <property type="protein sequence ID" value="KKR31605.1"/>
    <property type="molecule type" value="Genomic_DNA"/>
</dbReference>
<protein>
    <recommendedName>
        <fullName evidence="4">ABC transporter permease</fullName>
    </recommendedName>
</protein>